<dbReference type="RefSeq" id="XP_004222446.1">
    <property type="nucleotide sequence ID" value="XM_004222398.1"/>
</dbReference>
<dbReference type="Proteomes" id="UP000006319">
    <property type="component" value="Chromosome 9"/>
</dbReference>
<dbReference type="OrthoDB" id="370254at2759"/>
<keyword evidence="2" id="KW-1185">Reference proteome</keyword>
<proteinExistence type="predicted"/>
<dbReference type="PhylomeDB" id="K6UTB3"/>
<dbReference type="KEGG" id="pcy:PCYB_092840"/>
<dbReference type="EMBL" id="DF157101">
    <property type="protein sequence ID" value="GAB66499.1"/>
    <property type="molecule type" value="Genomic_DNA"/>
</dbReference>
<dbReference type="GeneID" id="14692853"/>
<dbReference type="VEuPathDB" id="PlasmoDB:PCYB_092840"/>
<gene>
    <name evidence="1" type="ORF">PCYB_092840</name>
</gene>
<evidence type="ECO:0000313" key="2">
    <source>
        <dbReference type="Proteomes" id="UP000006319"/>
    </source>
</evidence>
<sequence length="257" mass="30080">MKYDVITQTRKNAKNFETPPQEDVHEESVTINMNTKDNFDISILPDLTYLKYLQIQIEIFYLHKRDCLVAKTTPVQFLGLNEGRSLLSDIYSNEDHFVLFSEGPYLGYGTSGKLTTTTLKKIQSNSLQQVSYFDIITEEAYLKEEKENKEERSNDNFYACCFIQLYEPYVIKSYISIPFNGKEPYFSVFLTKKKTQKRLKKLQDYLNTTVVNKHSKVEDTQRQIILTLQLAKLREGAHKYYKSFSKSSTPIFDEEIN</sequence>
<evidence type="ECO:0000313" key="1">
    <source>
        <dbReference type="EMBL" id="GAB66499.1"/>
    </source>
</evidence>
<protein>
    <submittedName>
        <fullName evidence="1">Uncharacterized protein</fullName>
    </submittedName>
</protein>
<dbReference type="AlphaFoldDB" id="K6UTB3"/>
<reference evidence="1 2" key="1">
    <citation type="journal article" date="2012" name="Nat. Genet.">
        <title>Plasmodium cynomolgi genome sequences provide insight into Plasmodium vivax and the monkey malaria clade.</title>
        <authorList>
            <person name="Tachibana S."/>
            <person name="Sullivan S.A."/>
            <person name="Kawai S."/>
            <person name="Nakamura S."/>
            <person name="Kim H.R."/>
            <person name="Goto N."/>
            <person name="Arisue N."/>
            <person name="Palacpac N.M.Q."/>
            <person name="Honma H."/>
            <person name="Yagi M."/>
            <person name="Tougan T."/>
            <person name="Katakai Y."/>
            <person name="Kaneko O."/>
            <person name="Mita T."/>
            <person name="Kita K."/>
            <person name="Yasutomi Y."/>
            <person name="Sutton P.L."/>
            <person name="Shakhbatyan R."/>
            <person name="Horii T."/>
            <person name="Yasunaga T."/>
            <person name="Barnwell J.W."/>
            <person name="Escalante A.A."/>
            <person name="Carlton J.M."/>
            <person name="Tanabe K."/>
        </authorList>
    </citation>
    <scope>NUCLEOTIDE SEQUENCE [LARGE SCALE GENOMIC DNA]</scope>
    <source>
        <strain evidence="1 2">B</strain>
    </source>
</reference>
<dbReference type="eggNOG" id="ENOG502QX8S">
    <property type="taxonomic scope" value="Eukaryota"/>
</dbReference>
<organism evidence="1 2">
    <name type="scientific">Plasmodium cynomolgi (strain B)</name>
    <dbReference type="NCBI Taxonomy" id="1120755"/>
    <lineage>
        <taxon>Eukaryota</taxon>
        <taxon>Sar</taxon>
        <taxon>Alveolata</taxon>
        <taxon>Apicomplexa</taxon>
        <taxon>Aconoidasida</taxon>
        <taxon>Haemosporida</taxon>
        <taxon>Plasmodiidae</taxon>
        <taxon>Plasmodium</taxon>
        <taxon>Plasmodium (Plasmodium)</taxon>
    </lineage>
</organism>
<name>K6UTB3_PLACD</name>
<accession>K6UTB3</accession>